<dbReference type="EMBL" id="PP517523">
    <property type="protein sequence ID" value="WXI02773.1"/>
    <property type="molecule type" value="mRNA"/>
</dbReference>
<reference evidence="3" key="1">
    <citation type="submission" date="2024-03" db="EMBL/GenBank/DDBJ databases">
        <title>Venom adaptation and exaptation during the trophic switch to blood-feeding by kissing bugs (Reduviidae: Triatominae).</title>
        <authorList>
            <person name="Zdenek C.N."/>
            <person name="Cardoso F.C."/>
            <person name="Robinson S.D."/>
            <person name="Mercedes R.S."/>
            <person name="Raidjoe E.R."/>
            <person name="Hernandez-Vargas M.J."/>
            <person name="Jin J."/>
            <person name="Corzo G."/>
            <person name="Vetter I."/>
            <person name="King G.F."/>
            <person name="Fry B.G."/>
            <person name="Walker A."/>
        </authorList>
    </citation>
    <scope>NUCLEOTIDE SEQUENCE</scope>
</reference>
<dbReference type="InterPro" id="IPR046350">
    <property type="entry name" value="Cystatin_sf"/>
</dbReference>
<dbReference type="InterPro" id="IPR000010">
    <property type="entry name" value="Cystatin_dom"/>
</dbReference>
<evidence type="ECO:0000256" key="1">
    <source>
        <dbReference type="SAM" id="SignalP"/>
    </source>
</evidence>
<name>A0AB38ZER9_9HEMI</name>
<organism evidence="3">
    <name type="scientific">Oncocephalus sp</name>
    <dbReference type="NCBI Taxonomy" id="2944721"/>
    <lineage>
        <taxon>Eukaryota</taxon>
        <taxon>Metazoa</taxon>
        <taxon>Ecdysozoa</taxon>
        <taxon>Arthropoda</taxon>
        <taxon>Hexapoda</taxon>
        <taxon>Insecta</taxon>
        <taxon>Pterygota</taxon>
        <taxon>Neoptera</taxon>
        <taxon>Paraneoptera</taxon>
        <taxon>Hemiptera</taxon>
        <taxon>Heteroptera</taxon>
        <taxon>Panheteroptera</taxon>
        <taxon>Cimicomorpha</taxon>
        <taxon>Reduviidae</taxon>
        <taxon>Stenopodainae</taxon>
        <taxon>Oncocephalus</taxon>
    </lineage>
</organism>
<dbReference type="SMART" id="SM00043">
    <property type="entry name" value="CY"/>
    <property type="match status" value="1"/>
</dbReference>
<keyword evidence="1" id="KW-0732">Signal</keyword>
<evidence type="ECO:0000259" key="2">
    <source>
        <dbReference type="SMART" id="SM00043"/>
    </source>
</evidence>
<proteinExistence type="evidence at transcript level"/>
<accession>A0AB38ZER9</accession>
<dbReference type="Gene3D" id="3.10.450.10">
    <property type="match status" value="1"/>
</dbReference>
<sequence>MFKSFSIAIVLVLAGSLLQNYGEAAKIPKPLRTKSAKLCLGCAREISTDDKELNKGLNVLMQLENANLSNLKILKATVQTVAGYKYKTEFEADLDGKKKLCKSTFIVKPWEKIKRLRVKGSIICN</sequence>
<protein>
    <submittedName>
        <fullName evidence="3">Venom cystatin 9</fullName>
    </submittedName>
</protein>
<feature type="chain" id="PRO_5044200308" evidence="1">
    <location>
        <begin position="25"/>
        <end position="125"/>
    </location>
</feature>
<dbReference type="AlphaFoldDB" id="A0AB38ZER9"/>
<feature type="signal peptide" evidence="1">
    <location>
        <begin position="1"/>
        <end position="24"/>
    </location>
</feature>
<feature type="domain" description="Cystatin" evidence="2">
    <location>
        <begin position="38"/>
        <end position="121"/>
    </location>
</feature>
<dbReference type="SUPFAM" id="SSF54403">
    <property type="entry name" value="Cystatin/monellin"/>
    <property type="match status" value="1"/>
</dbReference>
<evidence type="ECO:0000313" key="3">
    <source>
        <dbReference type="EMBL" id="WXI02773.1"/>
    </source>
</evidence>
<dbReference type="CDD" id="cd00042">
    <property type="entry name" value="CY"/>
    <property type="match status" value="1"/>
</dbReference>
<dbReference type="GO" id="GO:0004869">
    <property type="term" value="F:cysteine-type endopeptidase inhibitor activity"/>
    <property type="evidence" value="ECO:0007669"/>
    <property type="project" value="InterPro"/>
</dbReference>